<evidence type="ECO:0000256" key="1">
    <source>
        <dbReference type="SAM" id="MobiDB-lite"/>
    </source>
</evidence>
<feature type="compositionally biased region" description="Basic and acidic residues" evidence="1">
    <location>
        <begin position="57"/>
        <end position="76"/>
    </location>
</feature>
<gene>
    <name evidence="2" type="ORF">PAHAL_3G335400</name>
</gene>
<organism evidence="2">
    <name type="scientific">Panicum hallii</name>
    <dbReference type="NCBI Taxonomy" id="206008"/>
    <lineage>
        <taxon>Eukaryota</taxon>
        <taxon>Viridiplantae</taxon>
        <taxon>Streptophyta</taxon>
        <taxon>Embryophyta</taxon>
        <taxon>Tracheophyta</taxon>
        <taxon>Spermatophyta</taxon>
        <taxon>Magnoliopsida</taxon>
        <taxon>Liliopsida</taxon>
        <taxon>Poales</taxon>
        <taxon>Poaceae</taxon>
        <taxon>PACMAD clade</taxon>
        <taxon>Panicoideae</taxon>
        <taxon>Panicodae</taxon>
        <taxon>Paniceae</taxon>
        <taxon>Panicinae</taxon>
        <taxon>Panicum</taxon>
        <taxon>Panicum sect. Panicum</taxon>
    </lineage>
</organism>
<dbReference type="EMBL" id="CM008048">
    <property type="protein sequence ID" value="PAN20630.1"/>
    <property type="molecule type" value="Genomic_DNA"/>
</dbReference>
<accession>A0A2S3HDH1</accession>
<sequence>MDEIGCSRRPCCSRVVQTRGGRHRNTVPDAPDGSPAPLWPRRPRRPRYASFATQPPSRRDASDGSLRRREAGDDLGPRGAACGAYRPCVARRPPAVSVSYFLTKYEVSRCCATRNAAAL</sequence>
<proteinExistence type="predicted"/>
<reference evidence="2" key="1">
    <citation type="submission" date="2018-04" db="EMBL/GenBank/DDBJ databases">
        <title>WGS assembly of Panicum hallii.</title>
        <authorList>
            <person name="Lovell J."/>
            <person name="Jenkins J."/>
            <person name="Lowry D."/>
            <person name="Mamidi S."/>
            <person name="Sreedasyam A."/>
            <person name="Weng X."/>
            <person name="Barry K."/>
            <person name="Bonette J."/>
            <person name="Campitelli B."/>
            <person name="Daum C."/>
            <person name="Gordon S."/>
            <person name="Gould B."/>
            <person name="Lipzen A."/>
            <person name="Macqueen A."/>
            <person name="Palacio-Mejia J."/>
            <person name="Plott C."/>
            <person name="Shakirov E."/>
            <person name="Shu S."/>
            <person name="Yoshinaga Y."/>
            <person name="Zane M."/>
            <person name="Rokhsar D."/>
            <person name="Grimwood J."/>
            <person name="Schmutz J."/>
            <person name="Juenger T."/>
        </authorList>
    </citation>
    <scope>NUCLEOTIDE SEQUENCE [LARGE SCALE GENOMIC DNA]</scope>
    <source>
        <strain evidence="2">FIL2</strain>
    </source>
</reference>
<evidence type="ECO:0000313" key="2">
    <source>
        <dbReference type="EMBL" id="PAN20630.1"/>
    </source>
</evidence>
<dbReference type="AlphaFoldDB" id="A0A2S3HDH1"/>
<protein>
    <submittedName>
        <fullName evidence="2">Uncharacterized protein</fullName>
    </submittedName>
</protein>
<name>A0A2S3HDH1_9POAL</name>
<feature type="region of interest" description="Disordered" evidence="1">
    <location>
        <begin position="17"/>
        <end position="80"/>
    </location>
</feature>
<dbReference type="Proteomes" id="UP000243499">
    <property type="component" value="Chromosome 3"/>
</dbReference>
<dbReference type="Gramene" id="PAN20630">
    <property type="protein sequence ID" value="PAN20630"/>
    <property type="gene ID" value="PAHAL_3G335400"/>
</dbReference>